<evidence type="ECO:0000313" key="2">
    <source>
        <dbReference type="Proteomes" id="UP000305778"/>
    </source>
</evidence>
<name>A0A4V5MZS8_9ACTN</name>
<comment type="caution">
    <text evidence="1">The sequence shown here is derived from an EMBL/GenBank/DDBJ whole genome shotgun (WGS) entry which is preliminary data.</text>
</comment>
<protein>
    <recommendedName>
        <fullName evidence="3">Calcium-binding protein</fullName>
    </recommendedName>
</protein>
<reference evidence="1 2" key="1">
    <citation type="submission" date="2019-04" db="EMBL/GenBank/DDBJ databases">
        <title>Streptomyces oryziradicis sp. nov., a novel actinomycete isolated from rhizosphere soil of rice (Oryza sativa L.).</title>
        <authorList>
            <person name="Li C."/>
        </authorList>
    </citation>
    <scope>NUCLEOTIDE SEQUENCE [LARGE SCALE GENOMIC DNA]</scope>
    <source>
        <strain evidence="1 2">NEAU-C40</strain>
    </source>
</reference>
<dbReference type="Proteomes" id="UP000305778">
    <property type="component" value="Unassembled WGS sequence"/>
</dbReference>
<accession>A0A4V5MZS8</accession>
<evidence type="ECO:0000313" key="1">
    <source>
        <dbReference type="EMBL" id="TKA08549.1"/>
    </source>
</evidence>
<evidence type="ECO:0008006" key="3">
    <source>
        <dbReference type="Google" id="ProtNLM"/>
    </source>
</evidence>
<organism evidence="1 2">
    <name type="scientific">Actinacidiphila oryziradicis</name>
    <dbReference type="NCBI Taxonomy" id="2571141"/>
    <lineage>
        <taxon>Bacteria</taxon>
        <taxon>Bacillati</taxon>
        <taxon>Actinomycetota</taxon>
        <taxon>Actinomycetes</taxon>
        <taxon>Kitasatosporales</taxon>
        <taxon>Streptomycetaceae</taxon>
        <taxon>Actinacidiphila</taxon>
    </lineage>
</organism>
<gene>
    <name evidence="1" type="ORF">FCI23_27540</name>
</gene>
<dbReference type="AlphaFoldDB" id="A0A4V5MZS8"/>
<sequence length="279" mass="28804">MAQQVKAAHPAAAKAFAAPSVTATPYPLAVTFSAVKVNSGKAAVPVGTTATVHVPYSFTLTATDTDVTAADFLTGVDLYRGSATTPANDLYGDNPATCSITSSTSSSTSVITTETCKGTVDIYPQDELATVDAGAKWHTVAWAVALNGQGSVSNPDMSKVGVAQQTGLAAPALQRASRLTVNASPEPVVKGKTVTIVGSLTRANWDTSKYAGYSTQPVKLQFRKKGSSTYTTLKTVTTSSSGSLKTTYKASVDGYWRYSFAGTSTTPAVSAAGDYVDVK</sequence>
<proteinExistence type="predicted"/>
<keyword evidence="2" id="KW-1185">Reference proteome</keyword>
<dbReference type="EMBL" id="SUMC01000030">
    <property type="protein sequence ID" value="TKA08549.1"/>
    <property type="molecule type" value="Genomic_DNA"/>
</dbReference>
<dbReference type="OrthoDB" id="3296851at2"/>